<evidence type="ECO:0000313" key="1">
    <source>
        <dbReference type="EMBL" id="SNZ15195.1"/>
    </source>
</evidence>
<gene>
    <name evidence="1" type="ORF">SAMN06265353_1318</name>
</gene>
<dbReference type="Proteomes" id="UP000218627">
    <property type="component" value="Unassembled WGS sequence"/>
</dbReference>
<keyword evidence="2" id="KW-1185">Reference proteome</keyword>
<reference evidence="2" key="1">
    <citation type="submission" date="2017-09" db="EMBL/GenBank/DDBJ databases">
        <authorList>
            <person name="Varghese N."/>
            <person name="Submissions S."/>
        </authorList>
    </citation>
    <scope>NUCLEOTIDE SEQUENCE [LARGE SCALE GENOMIC DNA]</scope>
    <source>
        <strain evidence="2">DSM 2913</strain>
    </source>
</reference>
<name>A0A285P0D2_9AQUI</name>
<sequence length="38" mass="4629">MARRLVNKEMHEYVSKSTVQKKQMQKFLRLVEDTPSEY</sequence>
<dbReference type="EMBL" id="OBEN01000007">
    <property type="protein sequence ID" value="SNZ15195.1"/>
    <property type="molecule type" value="Genomic_DNA"/>
</dbReference>
<proteinExistence type="predicted"/>
<protein>
    <submittedName>
        <fullName evidence="1">Uncharacterized protein</fullName>
    </submittedName>
</protein>
<evidence type="ECO:0000313" key="2">
    <source>
        <dbReference type="Proteomes" id="UP000218627"/>
    </source>
</evidence>
<organism evidence="1 2">
    <name type="scientific">Hydrogenobacter hydrogenophilus</name>
    <dbReference type="NCBI Taxonomy" id="35835"/>
    <lineage>
        <taxon>Bacteria</taxon>
        <taxon>Pseudomonadati</taxon>
        <taxon>Aquificota</taxon>
        <taxon>Aquificia</taxon>
        <taxon>Aquificales</taxon>
        <taxon>Aquificaceae</taxon>
        <taxon>Hydrogenobacter</taxon>
    </lineage>
</organism>
<dbReference type="AlphaFoldDB" id="A0A285P0D2"/>
<accession>A0A285P0D2</accession>